<comment type="caution">
    <text evidence="8">The sequence shown here is derived from an EMBL/GenBank/DDBJ whole genome shotgun (WGS) entry which is preliminary data.</text>
</comment>
<name>A0ABU9GEN0_COBMA</name>
<dbReference type="RefSeq" id="WP_341541879.1">
    <property type="nucleotide sequence ID" value="NZ_JBAKAP010000003.1"/>
</dbReference>
<dbReference type="Pfam" id="PF03567">
    <property type="entry name" value="Sulfotransfer_2"/>
    <property type="match status" value="1"/>
</dbReference>
<gene>
    <name evidence="8" type="ORF">V6243_03595</name>
</gene>
<keyword evidence="7" id="KW-0325">Glycoprotein</keyword>
<accession>A0ABU9GEN0</accession>
<evidence type="ECO:0000256" key="2">
    <source>
        <dbReference type="ARBA" id="ARBA00022679"/>
    </source>
</evidence>
<evidence type="ECO:0000313" key="8">
    <source>
        <dbReference type="EMBL" id="MEL0615902.1"/>
    </source>
</evidence>
<sequence length="334" mass="38464">MNFTKETAALFNQINSISKPVTLGDLNCSLAVAIPRIDYYITSKCYADSVSYQEVLDDKFGGGLHKILTKYKELGRLGNFGNTTDLSTYIFRLHELKLDYHWIPKNACTFFKKVLAEMQDPEVMKDIVPGKFHEGMNKKYTVTMQEYLAGDMAYTKVCILRDPIERFVSCYVDKFLKPISDNKPLEGFIYSIVKNYYSKEGINAEPNVRSISFVEFVYLILNTPEYATNEHWRPQSSFVKGISFDKIIMQNDALSWFIDNDYASSKYKNKRANSSLGKSFNYGEQNAKFASFLPKDIMIDQVQDYSQFVDETSYLLLSKYYKEDIALIGDALYV</sequence>
<proteinExistence type="predicted"/>
<evidence type="ECO:0000256" key="3">
    <source>
        <dbReference type="ARBA" id="ARBA00022692"/>
    </source>
</evidence>
<evidence type="ECO:0000256" key="6">
    <source>
        <dbReference type="ARBA" id="ARBA00023136"/>
    </source>
</evidence>
<dbReference type="EMBL" id="JBAKAP010000003">
    <property type="protein sequence ID" value="MEL0615902.1"/>
    <property type="molecule type" value="Genomic_DNA"/>
</dbReference>
<keyword evidence="2" id="KW-0808">Transferase</keyword>
<dbReference type="InterPro" id="IPR005331">
    <property type="entry name" value="Sulfotransferase"/>
</dbReference>
<reference evidence="8 9" key="1">
    <citation type="submission" date="2024-02" db="EMBL/GenBank/DDBJ databases">
        <title>Bacteria isolated from the canopy kelp, Nereocystis luetkeana.</title>
        <authorList>
            <person name="Pfister C.A."/>
            <person name="Younker I.T."/>
            <person name="Light S.H."/>
        </authorList>
    </citation>
    <scope>NUCLEOTIDE SEQUENCE [LARGE SCALE GENOMIC DNA]</scope>
    <source>
        <strain evidence="8 9">TI.5.07</strain>
    </source>
</reference>
<comment type="subcellular location">
    <subcellularLocation>
        <location evidence="1">Golgi apparatus membrane</location>
        <topology evidence="1">Single-pass type II membrane protein</topology>
    </subcellularLocation>
</comment>
<keyword evidence="3" id="KW-0812">Transmembrane</keyword>
<protein>
    <submittedName>
        <fullName evidence="8">Sulfotransferase family 2 domain-containing protein</fullName>
    </submittedName>
</protein>
<dbReference type="Proteomes" id="UP001378242">
    <property type="component" value="Unassembled WGS sequence"/>
</dbReference>
<evidence type="ECO:0000313" key="9">
    <source>
        <dbReference type="Proteomes" id="UP001378242"/>
    </source>
</evidence>
<dbReference type="PANTHER" id="PTHR12137">
    <property type="entry name" value="CARBOHYDRATE SULFOTRANSFERASE"/>
    <property type="match status" value="1"/>
</dbReference>
<dbReference type="PANTHER" id="PTHR12137:SF54">
    <property type="entry name" value="CARBOHYDRATE SULFOTRANSFERASE"/>
    <property type="match status" value="1"/>
</dbReference>
<keyword evidence="9" id="KW-1185">Reference proteome</keyword>
<evidence type="ECO:0000256" key="7">
    <source>
        <dbReference type="ARBA" id="ARBA00023180"/>
    </source>
</evidence>
<organism evidence="8 9">
    <name type="scientific">Cobetia marina</name>
    <name type="common">Deleya marina</name>
    <dbReference type="NCBI Taxonomy" id="28258"/>
    <lineage>
        <taxon>Bacteria</taxon>
        <taxon>Pseudomonadati</taxon>
        <taxon>Pseudomonadota</taxon>
        <taxon>Gammaproteobacteria</taxon>
        <taxon>Oceanospirillales</taxon>
        <taxon>Halomonadaceae</taxon>
        <taxon>Cobetia</taxon>
    </lineage>
</organism>
<evidence type="ECO:0000256" key="4">
    <source>
        <dbReference type="ARBA" id="ARBA00022989"/>
    </source>
</evidence>
<keyword evidence="6" id="KW-0472">Membrane</keyword>
<evidence type="ECO:0000256" key="1">
    <source>
        <dbReference type="ARBA" id="ARBA00004323"/>
    </source>
</evidence>
<evidence type="ECO:0000256" key="5">
    <source>
        <dbReference type="ARBA" id="ARBA00023034"/>
    </source>
</evidence>
<keyword evidence="4" id="KW-1133">Transmembrane helix</keyword>
<dbReference type="InterPro" id="IPR018011">
    <property type="entry name" value="Carb_sulfotrans_8-10"/>
</dbReference>
<keyword evidence="5" id="KW-0333">Golgi apparatus</keyword>